<evidence type="ECO:0000259" key="2">
    <source>
        <dbReference type="SMART" id="SM00635"/>
    </source>
</evidence>
<evidence type="ECO:0000313" key="3">
    <source>
        <dbReference type="EMBL" id="AWN22547.1"/>
    </source>
</evidence>
<dbReference type="Gene3D" id="2.60.40.10">
    <property type="entry name" value="Immunoglobulins"/>
    <property type="match status" value="1"/>
</dbReference>
<organism evidence="3 4">
    <name type="scientific">Deinococcus irradiatisoli</name>
    <dbReference type="NCBI Taxonomy" id="2202254"/>
    <lineage>
        <taxon>Bacteria</taxon>
        <taxon>Thermotogati</taxon>
        <taxon>Deinococcota</taxon>
        <taxon>Deinococci</taxon>
        <taxon>Deinococcales</taxon>
        <taxon>Deinococcaceae</taxon>
        <taxon>Deinococcus</taxon>
    </lineage>
</organism>
<dbReference type="SUPFAM" id="SSF69322">
    <property type="entry name" value="Tricorn protease domain 2"/>
    <property type="match status" value="1"/>
</dbReference>
<dbReference type="KEGG" id="dez:DKM44_04295"/>
<gene>
    <name evidence="3" type="ORF">DKM44_04295</name>
</gene>
<reference evidence="3 4" key="1">
    <citation type="submission" date="2018-05" db="EMBL/GenBank/DDBJ databases">
        <title>Complete Genome Sequence of Deinococcus sp. strain 17bor-2.</title>
        <authorList>
            <person name="Srinivasan S."/>
        </authorList>
    </citation>
    <scope>NUCLEOTIDE SEQUENCE [LARGE SCALE GENOMIC DNA]</scope>
    <source>
        <strain evidence="3 4">17bor-2</strain>
    </source>
</reference>
<feature type="domain" description="BIG2" evidence="2">
    <location>
        <begin position="214"/>
        <end position="291"/>
    </location>
</feature>
<dbReference type="InterPro" id="IPR008964">
    <property type="entry name" value="Invasin/intimin_cell_adhesion"/>
</dbReference>
<evidence type="ECO:0000313" key="4">
    <source>
        <dbReference type="Proteomes" id="UP000245368"/>
    </source>
</evidence>
<name>A0A2Z3JBM0_9DEIO</name>
<protein>
    <recommendedName>
        <fullName evidence="2">BIG2 domain-containing protein</fullName>
    </recommendedName>
</protein>
<dbReference type="Pfam" id="PF02368">
    <property type="entry name" value="Big_2"/>
    <property type="match status" value="1"/>
</dbReference>
<dbReference type="Proteomes" id="UP000245368">
    <property type="component" value="Chromosome"/>
</dbReference>
<evidence type="ECO:0000256" key="1">
    <source>
        <dbReference type="SAM" id="MobiDB-lite"/>
    </source>
</evidence>
<accession>A0A2Z3JBM0</accession>
<feature type="compositionally biased region" description="Pro residues" evidence="1">
    <location>
        <begin position="402"/>
        <end position="419"/>
    </location>
</feature>
<dbReference type="InterPro" id="IPR013783">
    <property type="entry name" value="Ig-like_fold"/>
</dbReference>
<proteinExistence type="predicted"/>
<dbReference type="SMART" id="SM00635">
    <property type="entry name" value="BID_2"/>
    <property type="match status" value="1"/>
</dbReference>
<keyword evidence="4" id="KW-1185">Reference proteome</keyword>
<dbReference type="Pfam" id="PF17957">
    <property type="entry name" value="Big_7"/>
    <property type="match status" value="1"/>
</dbReference>
<dbReference type="EMBL" id="CP029494">
    <property type="protein sequence ID" value="AWN22547.1"/>
    <property type="molecule type" value="Genomic_DNA"/>
</dbReference>
<dbReference type="AlphaFoldDB" id="A0A2Z3JBM0"/>
<dbReference type="SUPFAM" id="SSF49373">
    <property type="entry name" value="Invasin/intimin cell-adhesion fragments"/>
    <property type="match status" value="1"/>
</dbReference>
<dbReference type="Gene3D" id="2.60.40.1080">
    <property type="match status" value="1"/>
</dbReference>
<dbReference type="InterPro" id="IPR003343">
    <property type="entry name" value="Big_2"/>
</dbReference>
<feature type="region of interest" description="Disordered" evidence="1">
    <location>
        <begin position="398"/>
        <end position="422"/>
    </location>
</feature>
<sequence>MLLSGFILLTACQNAALPAQGATQPSITALLDQSDKMAPSLKIQAPSAVSVQYALNGNPAQVANLSGNGSVMLTGLCPGPNTLVYSVKVGSAEVLSNQKSSFTLPDTAYNPSLKAVSLSVGSATVVTLPINEAVPLACQPKLEVKAAGSLPITVKSSAVEGAAGEHVIKAELLANAAGSGNIDLTLTWGGSTRTFSLPVSATATSDTPAPPKVAVTSLTVTPNPLNLQVGAASTLKTELQGTGTFSKTLSFKTENVDVATVDASGTVKAVAPGKTTLTVTPLETPAKAVQVPVTVTAAPSFQLVSQPSSLSITAGNSATFTLNMQAQNGYNGTATLSLPTLPSGVSASLSASTITPTAPVQVTLKAASSAPASTNLLVFKATDPANLNASATLGLQVNVAPTPAPTPDPTPTPSPPSDTTPPVISAVSPVDGSLILDNSVLVKANVNDLSAIASVTLSVNGVLVGNMKADADNMYQLTWDVSRLNSGTYQLLIQASDKAGNAAIWQGSVDLSRPAGGLQLVRRFTFDRNPTSNVAFGAGFGFVGAGRTLERFELGSSKVSALPLTNATIESVEVLGNQVYVLAADNTVTLVDPLSLSPQGTVTLPGDRTTGLKAGGGAVFVGTRAGLVMLSGTRSTTLSSNQVTALSADPLGGAYAAYVGGRIDSFNAGGILSAQGSSSGLNFLQIMGTQLYGGSGMHLYSMTPVAPLAREMSLSPAPGGTIVGMSSVAGTTVISDAAGRVTSMGGAQAQLDGAVLGAPAVSGNMIYVPTKNYSLYAVKVGGGSLDVVSHTENLGLVVAPTVVDSNGQVYYVSLNGVYVFKP</sequence>